<evidence type="ECO:0000259" key="2">
    <source>
        <dbReference type="Pfam" id="PF00857"/>
    </source>
</evidence>
<dbReference type="InterPro" id="IPR000868">
    <property type="entry name" value="Isochorismatase-like_dom"/>
</dbReference>
<proteinExistence type="predicted"/>
<dbReference type="CDD" id="cd00431">
    <property type="entry name" value="cysteine_hydrolases"/>
    <property type="match status" value="1"/>
</dbReference>
<dbReference type="PANTHER" id="PTHR43540">
    <property type="entry name" value="PEROXYUREIDOACRYLATE/UREIDOACRYLATE AMIDOHYDROLASE-RELATED"/>
    <property type="match status" value="1"/>
</dbReference>
<dbReference type="InterPro" id="IPR036380">
    <property type="entry name" value="Isochorismatase-like_sf"/>
</dbReference>
<dbReference type="SUPFAM" id="SSF52499">
    <property type="entry name" value="Isochorismatase-like hydrolases"/>
    <property type="match status" value="1"/>
</dbReference>
<gene>
    <name evidence="3" type="primary">rutB_1</name>
    <name evidence="3" type="ORF">PS723_00280</name>
</gene>
<evidence type="ECO:0000313" key="4">
    <source>
        <dbReference type="Proteomes" id="UP000379480"/>
    </source>
</evidence>
<dbReference type="PANTHER" id="PTHR43540:SF9">
    <property type="entry name" value="FAMILY HYDROLASE, PUTATIVE (AFU_ORTHOLOGUE AFUA_2G08700)-RELATED"/>
    <property type="match status" value="1"/>
</dbReference>
<dbReference type="Gene3D" id="3.40.50.850">
    <property type="entry name" value="Isochorismatase-like"/>
    <property type="match status" value="1"/>
</dbReference>
<dbReference type="Pfam" id="PF00857">
    <property type="entry name" value="Isochorismatase"/>
    <property type="match status" value="1"/>
</dbReference>
<dbReference type="AlphaFoldDB" id="A0A5E6ZYX6"/>
<dbReference type="OrthoDB" id="9807387at2"/>
<dbReference type="GO" id="GO:0016787">
    <property type="term" value="F:hydrolase activity"/>
    <property type="evidence" value="ECO:0007669"/>
    <property type="project" value="UniProtKB-KW"/>
</dbReference>
<organism evidence="3 4">
    <name type="scientific">Pseudomonas fluorescens</name>
    <dbReference type="NCBI Taxonomy" id="294"/>
    <lineage>
        <taxon>Bacteria</taxon>
        <taxon>Pseudomonadati</taxon>
        <taxon>Pseudomonadota</taxon>
        <taxon>Gammaproteobacteria</taxon>
        <taxon>Pseudomonadales</taxon>
        <taxon>Pseudomonadaceae</taxon>
        <taxon>Pseudomonas</taxon>
    </lineage>
</organism>
<dbReference type="InterPro" id="IPR050272">
    <property type="entry name" value="Isochorismatase-like_hydrls"/>
</dbReference>
<sequence>MAITARPFNYPYDGNFDPKKTALMVIDLQIDFIAHDGYFAKMGYNPASIRKIVPVVNAVIEAARSVGCLIVHTRQGYRADMADMTDYEKWRRKQSGLDNTNVLLRSSPGFEIDPEINVSPEDVIIDKTANGAFTYTELDHVLRAKGITHLLFSGCTTDVCVSTTMREAQDRNYQNLLIEDACASGDQYAHEAAIYMVTVENGIFGTVAESQEVIKFLSTLNTPTSQCTS</sequence>
<keyword evidence="1 3" id="KW-0378">Hydrolase</keyword>
<name>A0A5E6ZYX6_PSEFL</name>
<dbReference type="RefSeq" id="WP_150801904.1">
    <property type="nucleotide sequence ID" value="NZ_CABVHY010000001.1"/>
</dbReference>
<dbReference type="Proteomes" id="UP000379480">
    <property type="component" value="Unassembled WGS sequence"/>
</dbReference>
<reference evidence="3 4" key="1">
    <citation type="submission" date="2019-09" db="EMBL/GenBank/DDBJ databases">
        <authorList>
            <person name="Chandra G."/>
            <person name="Truman W A."/>
        </authorList>
    </citation>
    <scope>NUCLEOTIDE SEQUENCE [LARGE SCALE GENOMIC DNA]</scope>
    <source>
        <strain evidence="3">PS723</strain>
    </source>
</reference>
<evidence type="ECO:0000313" key="3">
    <source>
        <dbReference type="EMBL" id="VVN68923.1"/>
    </source>
</evidence>
<dbReference type="EMBL" id="CABVHY010000001">
    <property type="protein sequence ID" value="VVN68923.1"/>
    <property type="molecule type" value="Genomic_DNA"/>
</dbReference>
<protein>
    <submittedName>
        <fullName evidence="3">Peroxyureidoacrylate/ureidoacrylate amidohydrolase RutB</fullName>
        <ecNumber evidence="3">3.5.1.110</ecNumber>
    </submittedName>
</protein>
<evidence type="ECO:0000256" key="1">
    <source>
        <dbReference type="ARBA" id="ARBA00022801"/>
    </source>
</evidence>
<dbReference type="EC" id="3.5.1.110" evidence="3"/>
<feature type="domain" description="Isochorismatase-like" evidence="2">
    <location>
        <begin position="21"/>
        <end position="208"/>
    </location>
</feature>
<accession>A0A5E6ZYX6</accession>